<dbReference type="GO" id="GO:0016226">
    <property type="term" value="P:iron-sulfur cluster assembly"/>
    <property type="evidence" value="ECO:0007669"/>
    <property type="project" value="UniProtKB-UniRule"/>
</dbReference>
<dbReference type="GO" id="GO:0016651">
    <property type="term" value="F:oxidoreductase activity, acting on NAD(P)H"/>
    <property type="evidence" value="ECO:0007669"/>
    <property type="project" value="UniProtKB-UniRule"/>
</dbReference>
<dbReference type="Gene3D" id="3.40.50.80">
    <property type="entry name" value="Nucleotide-binding domain of ferredoxin-NADP reductase (FNR) module"/>
    <property type="match status" value="1"/>
</dbReference>
<dbReference type="InterPro" id="IPR001709">
    <property type="entry name" value="Flavoprot_Pyr_Nucl_cyt_Rdtase"/>
</dbReference>
<dbReference type="PRINTS" id="PR00371">
    <property type="entry name" value="FPNCR"/>
</dbReference>
<keyword evidence="4 9" id="KW-0285">Flavoprotein</keyword>
<dbReference type="GO" id="GO:0050660">
    <property type="term" value="F:flavin adenine dinucleotide binding"/>
    <property type="evidence" value="ECO:0007669"/>
    <property type="project" value="UniProtKB-UniRule"/>
</dbReference>
<dbReference type="InterPro" id="IPR003097">
    <property type="entry name" value="CysJ-like_FAD-binding"/>
</dbReference>
<keyword evidence="8 9" id="KW-0560">Oxidoreductase</keyword>
<gene>
    <name evidence="9" type="primary">TAH18</name>
    <name evidence="12" type="ORF">SOCG_02021</name>
</gene>
<dbReference type="VEuPathDB" id="FungiDB:SOCG_02021"/>
<dbReference type="FunFam" id="3.40.50.80:FF:000030">
    <property type="entry name" value="NADPH-dependent diflavin oxidoreductase 1"/>
    <property type="match status" value="1"/>
</dbReference>
<comment type="similarity">
    <text evidence="9">In the C-terminal section; belongs to the flavoprotein pyridine nucleotide cytochrome reductase family.</text>
</comment>
<dbReference type="InterPro" id="IPR028879">
    <property type="entry name" value="NDOR1"/>
</dbReference>
<evidence type="ECO:0000256" key="5">
    <source>
        <dbReference type="ARBA" id="ARBA00022643"/>
    </source>
</evidence>
<dbReference type="Proteomes" id="UP000016088">
    <property type="component" value="Unassembled WGS sequence"/>
</dbReference>
<evidence type="ECO:0000313" key="12">
    <source>
        <dbReference type="EMBL" id="EPX74539.1"/>
    </source>
</evidence>
<comment type="caution">
    <text evidence="9">Lacks conserved residue(s) required for the propagation of feature annotation.</text>
</comment>
<evidence type="ECO:0000259" key="10">
    <source>
        <dbReference type="PROSITE" id="PS50902"/>
    </source>
</evidence>
<feature type="binding site" evidence="9">
    <location>
        <begin position="367"/>
        <end position="370"/>
    </location>
    <ligand>
        <name>FAD</name>
        <dbReference type="ChEBI" id="CHEBI:57692"/>
    </ligand>
</feature>
<dbReference type="InterPro" id="IPR039261">
    <property type="entry name" value="FNR_nucleotide-bd"/>
</dbReference>
<dbReference type="Pfam" id="PF00175">
    <property type="entry name" value="NAD_binding_1"/>
    <property type="match status" value="1"/>
</dbReference>
<comment type="similarity">
    <text evidence="9">In the N-terminal section; belongs to the flavodoxin family.</text>
</comment>
<evidence type="ECO:0000256" key="8">
    <source>
        <dbReference type="ARBA" id="ARBA00023002"/>
    </source>
</evidence>
<proteinExistence type="inferred from homology"/>
<dbReference type="GO" id="GO:0005829">
    <property type="term" value="C:cytosol"/>
    <property type="evidence" value="ECO:0007669"/>
    <property type="project" value="TreeGrafter"/>
</dbReference>
<dbReference type="InterPro" id="IPR001094">
    <property type="entry name" value="Flavdoxin-like"/>
</dbReference>
<protein>
    <recommendedName>
        <fullName evidence="9">NADPH-dependent diflavin oxidoreductase 1</fullName>
        <ecNumber evidence="9">1.18.1.-</ecNumber>
    </recommendedName>
    <alternativeName>
        <fullName evidence="9">NADPH-dependent FMN and FAD-containing oxidoreductase</fullName>
    </alternativeName>
</protein>
<feature type="binding site" evidence="9">
    <location>
        <position position="337"/>
    </location>
    <ligand>
        <name>FAD</name>
        <dbReference type="ChEBI" id="CHEBI:57692"/>
    </ligand>
</feature>
<dbReference type="PROSITE" id="PS50902">
    <property type="entry name" value="FLAVODOXIN_LIKE"/>
    <property type="match status" value="1"/>
</dbReference>
<keyword evidence="13" id="KW-1185">Reference proteome</keyword>
<dbReference type="SUPFAM" id="SSF52343">
    <property type="entry name" value="Ferredoxin reductase-like, C-terminal NADP-linked domain"/>
    <property type="match status" value="1"/>
</dbReference>
<keyword evidence="3 9" id="KW-0963">Cytoplasm</keyword>
<dbReference type="GO" id="GO:0050661">
    <property type="term" value="F:NADP binding"/>
    <property type="evidence" value="ECO:0007669"/>
    <property type="project" value="UniProtKB-UniRule"/>
</dbReference>
<dbReference type="InterPro" id="IPR017938">
    <property type="entry name" value="Riboflavin_synthase-like_b-brl"/>
</dbReference>
<feature type="domain" description="Flavodoxin-like" evidence="10">
    <location>
        <begin position="6"/>
        <end position="150"/>
    </location>
</feature>
<dbReference type="Pfam" id="PF00667">
    <property type="entry name" value="FAD_binding_1"/>
    <property type="match status" value="1"/>
</dbReference>
<feature type="binding site" evidence="9">
    <location>
        <position position="442"/>
    </location>
    <ligand>
        <name>NADP(+)</name>
        <dbReference type="ChEBI" id="CHEBI:58349"/>
    </ligand>
</feature>
<comment type="cofactor">
    <cofactor evidence="2 9">
        <name>FAD</name>
        <dbReference type="ChEBI" id="CHEBI:57692"/>
    </cofactor>
</comment>
<dbReference type="Gene3D" id="2.40.30.10">
    <property type="entry name" value="Translation factors"/>
    <property type="match status" value="1"/>
</dbReference>
<feature type="binding site" evidence="9">
    <location>
        <begin position="401"/>
        <end position="404"/>
    </location>
    <ligand>
        <name>FAD</name>
        <dbReference type="ChEBI" id="CHEBI:57692"/>
    </ligand>
</feature>
<dbReference type="HOGENOM" id="CLU_001570_17_6_1"/>
<dbReference type="OMA" id="DSIMGLH"/>
<evidence type="ECO:0000259" key="11">
    <source>
        <dbReference type="PROSITE" id="PS51384"/>
    </source>
</evidence>
<dbReference type="PROSITE" id="PS51384">
    <property type="entry name" value="FAD_FR"/>
    <property type="match status" value="1"/>
</dbReference>
<keyword evidence="9" id="KW-0496">Mitochondrion</keyword>
<dbReference type="PANTHER" id="PTHR19384:SF10">
    <property type="entry name" value="NADPH-DEPENDENT DIFLAVIN OXIDOREDUCTASE 1"/>
    <property type="match status" value="1"/>
</dbReference>
<dbReference type="SUPFAM" id="SSF63380">
    <property type="entry name" value="Riboflavin synthase domain-like"/>
    <property type="match status" value="1"/>
</dbReference>
<dbReference type="GeneID" id="25030999"/>
<dbReference type="AlphaFoldDB" id="S9RKQ5"/>
<keyword evidence="5 9" id="KW-0288">FMN</keyword>
<evidence type="ECO:0000256" key="3">
    <source>
        <dbReference type="ARBA" id="ARBA00022490"/>
    </source>
</evidence>
<evidence type="ECO:0000256" key="2">
    <source>
        <dbReference type="ARBA" id="ARBA00001974"/>
    </source>
</evidence>
<feature type="binding site" evidence="9">
    <location>
        <begin position="503"/>
        <end position="507"/>
    </location>
    <ligand>
        <name>NADP(+)</name>
        <dbReference type="ChEBI" id="CHEBI:58349"/>
    </ligand>
</feature>
<dbReference type="GO" id="GO:0010181">
    <property type="term" value="F:FMN binding"/>
    <property type="evidence" value="ECO:0007669"/>
    <property type="project" value="UniProtKB-UniRule"/>
</dbReference>
<evidence type="ECO:0000256" key="7">
    <source>
        <dbReference type="ARBA" id="ARBA00022857"/>
    </source>
</evidence>
<evidence type="ECO:0000256" key="1">
    <source>
        <dbReference type="ARBA" id="ARBA00001917"/>
    </source>
</evidence>
<feature type="binding site" evidence="9">
    <location>
        <position position="132"/>
    </location>
    <ligand>
        <name>FMN</name>
        <dbReference type="ChEBI" id="CHEBI:58210"/>
    </ligand>
</feature>
<organism evidence="12 13">
    <name type="scientific">Schizosaccharomyces octosporus (strain yFS286)</name>
    <name type="common">Fission yeast</name>
    <name type="synonym">Octosporomyces octosporus</name>
    <dbReference type="NCBI Taxonomy" id="483514"/>
    <lineage>
        <taxon>Eukaryota</taxon>
        <taxon>Fungi</taxon>
        <taxon>Dikarya</taxon>
        <taxon>Ascomycota</taxon>
        <taxon>Taphrinomycotina</taxon>
        <taxon>Schizosaccharomycetes</taxon>
        <taxon>Schizosaccharomycetales</taxon>
        <taxon>Schizosaccharomycetaceae</taxon>
        <taxon>Schizosaccharomyces</taxon>
    </lineage>
</organism>
<dbReference type="InterPro" id="IPR008254">
    <property type="entry name" value="Flavodoxin/NO_synth"/>
</dbReference>
<name>S9RKQ5_SCHOY</name>
<accession>S9RKQ5</accession>
<feature type="binding site" evidence="9">
    <location>
        <begin position="12"/>
        <end position="17"/>
    </location>
    <ligand>
        <name>FMN</name>
        <dbReference type="ChEBI" id="CHEBI:58210"/>
    </ligand>
</feature>
<feature type="binding site" evidence="9">
    <location>
        <begin position="59"/>
        <end position="62"/>
    </location>
    <ligand>
        <name>FMN</name>
        <dbReference type="ChEBI" id="CHEBI:58210"/>
    </ligand>
</feature>
<feature type="domain" description="FAD-binding FR-type" evidence="11">
    <location>
        <begin position="193"/>
        <end position="428"/>
    </location>
</feature>
<dbReference type="PANTHER" id="PTHR19384">
    <property type="entry name" value="NITRIC OXIDE SYNTHASE-RELATED"/>
    <property type="match status" value="1"/>
</dbReference>
<comment type="subcellular location">
    <subcellularLocation>
        <location evidence="9">Cytoplasm</location>
    </subcellularLocation>
    <subcellularLocation>
        <location evidence="9">Mitochondrion</location>
    </subcellularLocation>
    <text evidence="9">Relocalizes to mitochondria after H(2)O(2) exposure.</text>
</comment>
<dbReference type="Pfam" id="PF00258">
    <property type="entry name" value="Flavodoxin_1"/>
    <property type="match status" value="1"/>
</dbReference>
<dbReference type="SUPFAM" id="SSF52218">
    <property type="entry name" value="Flavoproteins"/>
    <property type="match status" value="1"/>
</dbReference>
<comment type="subunit">
    <text evidence="9">Interacts with DRE2; as part of the cytosolic iron-sulfur (Fe-S) protein assembly (CIA) machinery.</text>
</comment>
<comment type="catalytic activity">
    <reaction evidence="9">
        <text>2 oxidized [2Fe-2S]-[protein] + NADPH = 2 reduced [2Fe-2S]-[protein] + NADP(+) + H(+)</text>
        <dbReference type="Rhea" id="RHEA:67716"/>
        <dbReference type="Rhea" id="RHEA-COMP:17327"/>
        <dbReference type="Rhea" id="RHEA-COMP:17328"/>
        <dbReference type="ChEBI" id="CHEBI:15378"/>
        <dbReference type="ChEBI" id="CHEBI:33737"/>
        <dbReference type="ChEBI" id="CHEBI:33738"/>
        <dbReference type="ChEBI" id="CHEBI:57783"/>
        <dbReference type="ChEBI" id="CHEBI:58349"/>
    </reaction>
</comment>
<feature type="binding site" evidence="9">
    <location>
        <begin position="97"/>
        <end position="106"/>
    </location>
    <ligand>
        <name>FMN</name>
        <dbReference type="ChEBI" id="CHEBI:58210"/>
    </ligand>
</feature>
<dbReference type="PRINTS" id="PR00369">
    <property type="entry name" value="FLAVODOXIN"/>
</dbReference>
<dbReference type="InterPro" id="IPR017927">
    <property type="entry name" value="FAD-bd_FR_type"/>
</dbReference>
<dbReference type="Gene3D" id="3.40.50.360">
    <property type="match status" value="1"/>
</dbReference>
<dbReference type="eggNOG" id="KOG1159">
    <property type="taxonomic scope" value="Eukaryota"/>
</dbReference>
<comment type="similarity">
    <text evidence="9">Belongs to the NADPH-dependent diflavin oxidoreductase NDOR1 family.</text>
</comment>
<dbReference type="GO" id="GO:0005739">
    <property type="term" value="C:mitochondrion"/>
    <property type="evidence" value="ECO:0007669"/>
    <property type="project" value="UniProtKB-SubCell"/>
</dbReference>
<dbReference type="EMBL" id="KE503206">
    <property type="protein sequence ID" value="EPX74539.1"/>
    <property type="molecule type" value="Genomic_DNA"/>
</dbReference>
<dbReference type="InterPro" id="IPR001433">
    <property type="entry name" value="OxRdtase_FAD/NAD-bd"/>
</dbReference>
<comment type="cofactor">
    <cofactor evidence="1 9">
        <name>FMN</name>
        <dbReference type="ChEBI" id="CHEBI:58210"/>
    </cofactor>
</comment>
<evidence type="ECO:0000313" key="13">
    <source>
        <dbReference type="Proteomes" id="UP000016088"/>
    </source>
</evidence>
<keyword evidence="7 9" id="KW-0521">NADP</keyword>
<dbReference type="RefSeq" id="XP_013015969.1">
    <property type="nucleotide sequence ID" value="XM_013160515.1"/>
</dbReference>
<sequence>METKPIYVLYGSETGTAEELSERLYRNLIRLGYRVVTLPMDEFDTQKLIEPLLCVFVCSTTGQGEMPLNMRKFWKFLLKKRLPMNLLDDMQYAVFGCGDTSYVRYNWASKKLDSRLRQLGAQSFCPRGEGDEQHPQGVEGGFAFWCTHLSSALATVKTPSQPALRDSENIPPSYSIIRSGNTHELTEQPQHTRGAIPSTLQENNRITADKHWQDVRKVGLSLPSSVSWKPGDIAVLYPWNDDESVHSFLRCLKWDSFADDLVFITSNIPERKNPWLPNPLTVFNFVKYVISIHSVPNRTFFEYAAHFTNDDLHKERLLEFASLEGLDDYYDYVTRPRRTLLETLQEFHSVHIPFEYALDALPVIRGRQYSIANRCNQSEGKLELLIALVKYQTILKEPRQGICSRWLAHLHQGIHFNIEILPGFLSLPYTLDRPLIGVGPGTGVAPLRCLIQERVNLEIKNNVLFFGCRKESMDYLLREDWEYHKNAGNLQLYCAFSRDQEKKVYVQHKIQEYEEMIYHTLREEGGMVCVCGSSGSMPNAVRDAIAGIISKFAGESISEGYEFLKKLEKERRFFQETW</sequence>
<reference evidence="12 13" key="1">
    <citation type="journal article" date="2011" name="Science">
        <title>Comparative functional genomics of the fission yeasts.</title>
        <authorList>
            <person name="Rhind N."/>
            <person name="Chen Z."/>
            <person name="Yassour M."/>
            <person name="Thompson D.A."/>
            <person name="Haas B.J."/>
            <person name="Habib N."/>
            <person name="Wapinski I."/>
            <person name="Roy S."/>
            <person name="Lin M.F."/>
            <person name="Heiman D.I."/>
            <person name="Young S.K."/>
            <person name="Furuya K."/>
            <person name="Guo Y."/>
            <person name="Pidoux A."/>
            <person name="Chen H.M."/>
            <person name="Robbertse B."/>
            <person name="Goldberg J.M."/>
            <person name="Aoki K."/>
            <person name="Bayne E.H."/>
            <person name="Berlin A.M."/>
            <person name="Desjardins C.A."/>
            <person name="Dobbs E."/>
            <person name="Dukaj L."/>
            <person name="Fan L."/>
            <person name="FitzGerald M.G."/>
            <person name="French C."/>
            <person name="Gujja S."/>
            <person name="Hansen K."/>
            <person name="Keifenheim D."/>
            <person name="Levin J.Z."/>
            <person name="Mosher R.A."/>
            <person name="Mueller C.A."/>
            <person name="Pfiffner J."/>
            <person name="Priest M."/>
            <person name="Russ C."/>
            <person name="Smialowska A."/>
            <person name="Swoboda P."/>
            <person name="Sykes S.M."/>
            <person name="Vaughn M."/>
            <person name="Vengrova S."/>
            <person name="Yoder R."/>
            <person name="Zeng Q."/>
            <person name="Allshire R."/>
            <person name="Baulcombe D."/>
            <person name="Birren B.W."/>
            <person name="Brown W."/>
            <person name="Ekwall K."/>
            <person name="Kellis M."/>
            <person name="Leatherwood J."/>
            <person name="Levin H."/>
            <person name="Margalit H."/>
            <person name="Martienssen R."/>
            <person name="Nieduszynski C.A."/>
            <person name="Spatafora J.W."/>
            <person name="Friedman N."/>
            <person name="Dalgaard J.Z."/>
            <person name="Baumann P."/>
            <person name="Niki H."/>
            <person name="Regev A."/>
            <person name="Nusbaum C."/>
        </authorList>
    </citation>
    <scope>NUCLEOTIDE SEQUENCE [LARGE SCALE GENOMIC DNA]</scope>
    <source>
        <strain evidence="13">yFS286</strain>
    </source>
</reference>
<feature type="binding site" evidence="9">
    <location>
        <begin position="497"/>
        <end position="498"/>
    </location>
    <ligand>
        <name>NADP(+)</name>
        <dbReference type="ChEBI" id="CHEBI:58349"/>
    </ligand>
</feature>
<dbReference type="GO" id="GO:0160246">
    <property type="term" value="F:NADPH-iron-sulfur [2Fe-2S] protein oxidoreductase activity"/>
    <property type="evidence" value="ECO:0007669"/>
    <property type="project" value="InterPro"/>
</dbReference>
<dbReference type="OrthoDB" id="1856718at2759"/>
<evidence type="ECO:0000256" key="4">
    <source>
        <dbReference type="ARBA" id="ARBA00022630"/>
    </source>
</evidence>
<dbReference type="InterPro" id="IPR029039">
    <property type="entry name" value="Flavoprotein-like_sf"/>
</dbReference>
<dbReference type="Gene3D" id="1.20.990.10">
    <property type="entry name" value="NADPH-cytochrome p450 Reductase, Chain A, domain 3"/>
    <property type="match status" value="1"/>
</dbReference>
<dbReference type="InterPro" id="IPR023173">
    <property type="entry name" value="NADPH_Cyt_P450_Rdtase_alpha"/>
</dbReference>
<keyword evidence="6 9" id="KW-0274">FAD</keyword>
<feature type="binding site" evidence="9">
    <location>
        <position position="578"/>
    </location>
    <ligand>
        <name>FAD</name>
        <dbReference type="ChEBI" id="CHEBI:57692"/>
    </ligand>
</feature>
<evidence type="ECO:0000256" key="6">
    <source>
        <dbReference type="ARBA" id="ARBA00022827"/>
    </source>
</evidence>
<comment type="function">
    <text evidence="9">NADPH-dependent reductase which is a central component of the cytosolic iron-sulfur (Fe-S) protein assembly (CIA) machinery. Transfers electrons from NADPH via its FAD and FMN prosthetic groups to the [2Fe-2S] cluster of DRE2, another key component of the CIA machinery. In turn, this reduced cluster provides electrons for assembly of cytosolic iron-sulfur cluster proteins. Positively controls H(2)O(2)-induced cell death.</text>
</comment>
<dbReference type="EC" id="1.18.1.-" evidence="9"/>
<evidence type="ECO:0000256" key="9">
    <source>
        <dbReference type="HAMAP-Rule" id="MF_03178"/>
    </source>
</evidence>
<dbReference type="HAMAP" id="MF_03178">
    <property type="entry name" value="NDOR1"/>
    <property type="match status" value="1"/>
</dbReference>